<sequence>MTPCKAQTVFLH</sequence>
<accession>A0A0K2TH37</accession>
<dbReference type="EMBL" id="HACA01007455">
    <property type="protein sequence ID" value="CDW24816.1"/>
    <property type="molecule type" value="Transcribed_RNA"/>
</dbReference>
<protein>
    <submittedName>
        <fullName evidence="1">Uncharacterized protein</fullName>
    </submittedName>
</protein>
<evidence type="ECO:0000313" key="1">
    <source>
        <dbReference type="EMBL" id="CDW24816.1"/>
    </source>
</evidence>
<proteinExistence type="predicted"/>
<organism evidence="1">
    <name type="scientific">Lepeophtheirus salmonis</name>
    <name type="common">Salmon louse</name>
    <name type="synonym">Caligus salmonis</name>
    <dbReference type="NCBI Taxonomy" id="72036"/>
    <lineage>
        <taxon>Eukaryota</taxon>
        <taxon>Metazoa</taxon>
        <taxon>Ecdysozoa</taxon>
        <taxon>Arthropoda</taxon>
        <taxon>Crustacea</taxon>
        <taxon>Multicrustacea</taxon>
        <taxon>Hexanauplia</taxon>
        <taxon>Copepoda</taxon>
        <taxon>Siphonostomatoida</taxon>
        <taxon>Caligidae</taxon>
        <taxon>Lepeophtheirus</taxon>
    </lineage>
</organism>
<name>A0A0K2TH37_LEPSM</name>
<reference evidence="1" key="1">
    <citation type="submission" date="2014-05" db="EMBL/GenBank/DDBJ databases">
        <authorList>
            <person name="Chronopoulou M."/>
        </authorList>
    </citation>
    <scope>NUCLEOTIDE SEQUENCE</scope>
    <source>
        <tissue evidence="1">Whole organism</tissue>
    </source>
</reference>